<sequence length="195" mass="22149">MVNSSRQSELVSQGPQPIPRRALPLQQTCRTFATTSSRVGLLTARPGVGHRSSTRPQVRLLRREVFLQQPQASGHPTWTVPLHRPRSRSPHARGRRHTYNSPVEMGLCPDSPDRPLSHLRCSPDPIEGTADPSELSQGGHPSPSDTEQSSDWLGFQGQRRRNWRGCFLMFLNFLCLVLLWLWVFLTWNRSHKTST</sequence>
<proteinExistence type="predicted"/>
<evidence type="ECO:0000256" key="2">
    <source>
        <dbReference type="SAM" id="Phobius"/>
    </source>
</evidence>
<comment type="caution">
    <text evidence="3">The sequence shown here is derived from an EMBL/GenBank/DDBJ whole genome shotgun (WGS) entry which is preliminary data.</text>
</comment>
<feature type="region of interest" description="Disordered" evidence="1">
    <location>
        <begin position="67"/>
        <end position="151"/>
    </location>
</feature>
<accession>A0A9Q1J7A3</accession>
<keyword evidence="2" id="KW-1133">Transmembrane helix</keyword>
<feature type="compositionally biased region" description="Polar residues" evidence="1">
    <location>
        <begin position="1"/>
        <end position="15"/>
    </location>
</feature>
<reference evidence="3" key="1">
    <citation type="journal article" date="2023" name="Science">
        <title>Genome structures resolve the early diversification of teleost fishes.</title>
        <authorList>
            <person name="Parey E."/>
            <person name="Louis A."/>
            <person name="Montfort J."/>
            <person name="Bouchez O."/>
            <person name="Roques C."/>
            <person name="Iampietro C."/>
            <person name="Lluch J."/>
            <person name="Castinel A."/>
            <person name="Donnadieu C."/>
            <person name="Desvignes T."/>
            <person name="Floi Bucao C."/>
            <person name="Jouanno E."/>
            <person name="Wen M."/>
            <person name="Mejri S."/>
            <person name="Dirks R."/>
            <person name="Jansen H."/>
            <person name="Henkel C."/>
            <person name="Chen W.J."/>
            <person name="Zahm M."/>
            <person name="Cabau C."/>
            <person name="Klopp C."/>
            <person name="Thompson A.W."/>
            <person name="Robinson-Rechavi M."/>
            <person name="Braasch I."/>
            <person name="Lecointre G."/>
            <person name="Bobe J."/>
            <person name="Postlethwait J.H."/>
            <person name="Berthelot C."/>
            <person name="Roest Crollius H."/>
            <person name="Guiguen Y."/>
        </authorList>
    </citation>
    <scope>NUCLEOTIDE SEQUENCE</scope>
    <source>
        <strain evidence="3">WJC10195</strain>
    </source>
</reference>
<keyword evidence="2" id="KW-0472">Membrane</keyword>
<dbReference type="AlphaFoldDB" id="A0A9Q1J7A3"/>
<feature type="region of interest" description="Disordered" evidence="1">
    <location>
        <begin position="1"/>
        <end position="23"/>
    </location>
</feature>
<organism evidence="3 4">
    <name type="scientific">Synaphobranchus kaupii</name>
    <name type="common">Kaup's arrowtooth eel</name>
    <dbReference type="NCBI Taxonomy" id="118154"/>
    <lineage>
        <taxon>Eukaryota</taxon>
        <taxon>Metazoa</taxon>
        <taxon>Chordata</taxon>
        <taxon>Craniata</taxon>
        <taxon>Vertebrata</taxon>
        <taxon>Euteleostomi</taxon>
        <taxon>Actinopterygii</taxon>
        <taxon>Neopterygii</taxon>
        <taxon>Teleostei</taxon>
        <taxon>Anguilliformes</taxon>
        <taxon>Synaphobranchidae</taxon>
        <taxon>Synaphobranchus</taxon>
    </lineage>
</organism>
<feature type="compositionally biased region" description="Basic residues" evidence="1">
    <location>
        <begin position="83"/>
        <end position="98"/>
    </location>
</feature>
<evidence type="ECO:0000313" key="4">
    <source>
        <dbReference type="Proteomes" id="UP001152622"/>
    </source>
</evidence>
<evidence type="ECO:0000256" key="1">
    <source>
        <dbReference type="SAM" id="MobiDB-lite"/>
    </source>
</evidence>
<dbReference type="Proteomes" id="UP001152622">
    <property type="component" value="Chromosome 3"/>
</dbReference>
<name>A0A9Q1J7A3_SYNKA</name>
<protein>
    <submittedName>
        <fullName evidence="3">Uncharacterized protein</fullName>
    </submittedName>
</protein>
<evidence type="ECO:0000313" key="3">
    <source>
        <dbReference type="EMBL" id="KAJ8369903.1"/>
    </source>
</evidence>
<keyword evidence="4" id="KW-1185">Reference proteome</keyword>
<feature type="transmembrane region" description="Helical" evidence="2">
    <location>
        <begin position="166"/>
        <end position="185"/>
    </location>
</feature>
<keyword evidence="2" id="KW-0812">Transmembrane</keyword>
<dbReference type="EMBL" id="JAINUF010000003">
    <property type="protein sequence ID" value="KAJ8369903.1"/>
    <property type="molecule type" value="Genomic_DNA"/>
</dbReference>
<gene>
    <name evidence="3" type="ORF">SKAU_G00099310</name>
</gene>